<dbReference type="OrthoDB" id="9815348at2"/>
<dbReference type="PANTHER" id="PTHR20857">
    <property type="entry name" value="THIAMINE-PHOSPHATE PYROPHOSPHORYLASE"/>
    <property type="match status" value="1"/>
</dbReference>
<dbReference type="CDD" id="cd00564">
    <property type="entry name" value="TMP_TenI"/>
    <property type="match status" value="1"/>
</dbReference>
<name>A0A1G9R3R0_9FIRM</name>
<dbReference type="Proteomes" id="UP000199309">
    <property type="component" value="Unassembled WGS sequence"/>
</dbReference>
<dbReference type="InterPro" id="IPR013785">
    <property type="entry name" value="Aldolase_TIM"/>
</dbReference>
<keyword evidence="5" id="KW-1185">Reference proteome</keyword>
<dbReference type="GO" id="GO:0009228">
    <property type="term" value="P:thiamine biosynthetic process"/>
    <property type="evidence" value="ECO:0007669"/>
    <property type="project" value="UniProtKB-KW"/>
</dbReference>
<dbReference type="STRING" id="349095.SAMN05660299_00387"/>
<sequence>MQNILAITNRTLAPNSYWEQLEKIAASDVSTLILREKTLNEEDYMTYARQALQICNAHGKTCILHHFGKTAIQLHVPRFQCSLSYLRIHSSIRYFMTTLGVSVHTAGEAKEAEELGATYIMASHIFETNCKPDSPPIGISELKNICNAVSIPVYALGGITEKNIAALNALPISGIALMSSLMTCSDIPAYLRQLDNN</sequence>
<comment type="pathway">
    <text evidence="1">Cofactor biosynthesis; thiamine diphosphate biosynthesis.</text>
</comment>
<evidence type="ECO:0000256" key="2">
    <source>
        <dbReference type="ARBA" id="ARBA00022977"/>
    </source>
</evidence>
<dbReference type="PANTHER" id="PTHR20857:SF15">
    <property type="entry name" value="THIAMINE-PHOSPHATE SYNTHASE"/>
    <property type="match status" value="1"/>
</dbReference>
<evidence type="ECO:0000259" key="3">
    <source>
        <dbReference type="Pfam" id="PF02581"/>
    </source>
</evidence>
<protein>
    <submittedName>
        <fullName evidence="4">Thiamine-phosphate pyrophosphorylase</fullName>
    </submittedName>
</protein>
<dbReference type="InterPro" id="IPR022998">
    <property type="entry name" value="ThiamineP_synth_TenI"/>
</dbReference>
<reference evidence="4 5" key="1">
    <citation type="submission" date="2016-10" db="EMBL/GenBank/DDBJ databases">
        <authorList>
            <person name="de Groot N.N."/>
        </authorList>
    </citation>
    <scope>NUCLEOTIDE SEQUENCE [LARGE SCALE GENOMIC DNA]</scope>
    <source>
        <strain evidence="4 5">DSM 16981</strain>
    </source>
</reference>
<dbReference type="Pfam" id="PF02581">
    <property type="entry name" value="TMP-TENI"/>
    <property type="match status" value="1"/>
</dbReference>
<dbReference type="InterPro" id="IPR036206">
    <property type="entry name" value="ThiamineP_synth_sf"/>
</dbReference>
<dbReference type="RefSeq" id="WP_091647683.1">
    <property type="nucleotide sequence ID" value="NZ_FNHQ01000002.1"/>
</dbReference>
<dbReference type="AlphaFoldDB" id="A0A1G9R3R0"/>
<dbReference type="SUPFAM" id="SSF51391">
    <property type="entry name" value="Thiamin phosphate synthase"/>
    <property type="match status" value="1"/>
</dbReference>
<dbReference type="Gene3D" id="3.20.20.70">
    <property type="entry name" value="Aldolase class I"/>
    <property type="match status" value="1"/>
</dbReference>
<dbReference type="EMBL" id="FNHQ01000002">
    <property type="protein sequence ID" value="SDM17942.1"/>
    <property type="molecule type" value="Genomic_DNA"/>
</dbReference>
<proteinExistence type="predicted"/>
<accession>A0A1G9R3R0</accession>
<feature type="domain" description="Thiamine phosphate synthase/TenI" evidence="3">
    <location>
        <begin position="5"/>
        <end position="180"/>
    </location>
</feature>
<gene>
    <name evidence="4" type="ORF">SAMN05660299_00387</name>
</gene>
<dbReference type="GO" id="GO:0005737">
    <property type="term" value="C:cytoplasm"/>
    <property type="evidence" value="ECO:0007669"/>
    <property type="project" value="TreeGrafter"/>
</dbReference>
<evidence type="ECO:0000313" key="4">
    <source>
        <dbReference type="EMBL" id="SDM17942.1"/>
    </source>
</evidence>
<evidence type="ECO:0000256" key="1">
    <source>
        <dbReference type="ARBA" id="ARBA00004948"/>
    </source>
</evidence>
<keyword evidence="2" id="KW-0784">Thiamine biosynthesis</keyword>
<organism evidence="4 5">
    <name type="scientific">Megasphaera paucivorans</name>
    <dbReference type="NCBI Taxonomy" id="349095"/>
    <lineage>
        <taxon>Bacteria</taxon>
        <taxon>Bacillati</taxon>
        <taxon>Bacillota</taxon>
        <taxon>Negativicutes</taxon>
        <taxon>Veillonellales</taxon>
        <taxon>Veillonellaceae</taxon>
        <taxon>Megasphaera</taxon>
    </lineage>
</organism>
<dbReference type="GO" id="GO:0004789">
    <property type="term" value="F:thiamine-phosphate diphosphorylase activity"/>
    <property type="evidence" value="ECO:0007669"/>
    <property type="project" value="TreeGrafter"/>
</dbReference>
<evidence type="ECO:0000313" key="5">
    <source>
        <dbReference type="Proteomes" id="UP000199309"/>
    </source>
</evidence>